<dbReference type="InterPro" id="IPR057271">
    <property type="entry name" value="YagK_YfjJ_C"/>
</dbReference>
<keyword evidence="3" id="KW-1185">Reference proteome</keyword>
<accession>A0A7K1KQC1</accession>
<dbReference type="Pfam" id="PF11726">
    <property type="entry name" value="YagK_YfjJ_C"/>
    <property type="match status" value="1"/>
</dbReference>
<evidence type="ECO:0000313" key="2">
    <source>
        <dbReference type="EMBL" id="MUM78293.1"/>
    </source>
</evidence>
<comment type="caution">
    <text evidence="2">The sequence shown here is derived from an EMBL/GenBank/DDBJ whole genome shotgun (WGS) entry which is preliminary data.</text>
</comment>
<name>A0A7K1KQC1_9BACT</name>
<protein>
    <submittedName>
        <fullName evidence="2">Inovirus Gp2 family protein</fullName>
    </submittedName>
</protein>
<dbReference type="Proteomes" id="UP000461162">
    <property type="component" value="Unassembled WGS sequence"/>
</dbReference>
<evidence type="ECO:0000259" key="1">
    <source>
        <dbReference type="Pfam" id="PF11726"/>
    </source>
</evidence>
<evidence type="ECO:0000313" key="3">
    <source>
        <dbReference type="Proteomes" id="UP000461162"/>
    </source>
</evidence>
<feature type="domain" description="YagK/YfjJ C-terminal" evidence="1">
    <location>
        <begin position="44"/>
        <end position="204"/>
    </location>
</feature>
<reference evidence="2 3" key="1">
    <citation type="submission" date="2019-11" db="EMBL/GenBank/DDBJ databases">
        <title>Pseudodesulfovibrio alkaliphilus, sp. nov., an alkaliphilic sulfate-reducing bacteria from mud volcano of Taman peninsula, Russia.</title>
        <authorList>
            <person name="Frolova A."/>
            <person name="Merkel A.Y."/>
            <person name="Slobodkin A.I."/>
        </authorList>
    </citation>
    <scope>NUCLEOTIDE SEQUENCE [LARGE SCALE GENOMIC DNA]</scope>
    <source>
        <strain evidence="2 3">F-1</strain>
    </source>
</reference>
<organism evidence="2 3">
    <name type="scientific">Pseudodesulfovibrio alkaliphilus</name>
    <dbReference type="NCBI Taxonomy" id="2661613"/>
    <lineage>
        <taxon>Bacteria</taxon>
        <taxon>Pseudomonadati</taxon>
        <taxon>Thermodesulfobacteriota</taxon>
        <taxon>Desulfovibrionia</taxon>
        <taxon>Desulfovibrionales</taxon>
        <taxon>Desulfovibrionaceae</taxon>
    </lineage>
</organism>
<gene>
    <name evidence="2" type="ORF">GKC30_11670</name>
</gene>
<proteinExistence type="predicted"/>
<dbReference type="EMBL" id="WODC01000007">
    <property type="protein sequence ID" value="MUM78293.1"/>
    <property type="molecule type" value="Genomic_DNA"/>
</dbReference>
<dbReference type="RefSeq" id="WP_155934907.1">
    <property type="nucleotide sequence ID" value="NZ_WODC01000007.1"/>
</dbReference>
<dbReference type="AlphaFoldDB" id="A0A7K1KQC1"/>
<sequence>MPKLIKRKVTYESWNNLPIDTRNSGCYEHILERSYRLIHYCLSKRSKILLFRIDLNARSKHNENHNILKDNKILRQFLSFYTKKQQRKNIFWKYFWVKEESSTRKSHYHLFICVDGSKYQSAYRLQSDIFNEWIAFISRHSDGYEGIGDRCNKYKNEKGVSSYMLKRSEREGVEFKKCFKRVSYLAKENQKKMAAQKNNRFGSSVVPKTFETDRTMLSYSDKLRH</sequence>